<sequence length="40" mass="4813">MFPFRFMIRIKNKISYQDKIGFISSKNGVFFVFFIQTKMG</sequence>
<keyword evidence="2" id="KW-1185">Reference proteome</keyword>
<evidence type="ECO:0000313" key="1">
    <source>
        <dbReference type="EMBL" id="EQA62929.1"/>
    </source>
</evidence>
<dbReference type="EMBL" id="AHMT02000027">
    <property type="protein sequence ID" value="EQA62929.1"/>
    <property type="molecule type" value="Genomic_DNA"/>
</dbReference>
<dbReference type="Proteomes" id="UP000018747">
    <property type="component" value="Unassembled WGS sequence"/>
</dbReference>
<organism evidence="1 2">
    <name type="scientific">Leptospira alexanderi serovar Manhao 3 str. L 60</name>
    <dbReference type="NCBI Taxonomy" id="1049759"/>
    <lineage>
        <taxon>Bacteria</taxon>
        <taxon>Pseudomonadati</taxon>
        <taxon>Spirochaetota</taxon>
        <taxon>Spirochaetia</taxon>
        <taxon>Leptospirales</taxon>
        <taxon>Leptospiraceae</taxon>
        <taxon>Leptospira</taxon>
    </lineage>
</organism>
<proteinExistence type="predicted"/>
<name>V6I7Y9_9LEPT</name>
<evidence type="ECO:0000313" key="2">
    <source>
        <dbReference type="Proteomes" id="UP000018747"/>
    </source>
</evidence>
<comment type="caution">
    <text evidence="1">The sequence shown here is derived from an EMBL/GenBank/DDBJ whole genome shotgun (WGS) entry which is preliminary data.</text>
</comment>
<reference evidence="1" key="1">
    <citation type="submission" date="2013-05" db="EMBL/GenBank/DDBJ databases">
        <authorList>
            <person name="Harkins D.M."/>
            <person name="Durkin A.S."/>
            <person name="Brinkac L.M."/>
            <person name="Haft D.H."/>
            <person name="Selengut J.D."/>
            <person name="Sanka R."/>
            <person name="DePew J."/>
            <person name="Purushe J."/>
            <person name="Hartskeerl R.A."/>
            <person name="Ahmed A."/>
            <person name="van der Linden H."/>
            <person name="Goris M.G.A."/>
            <person name="Vinetz J.M."/>
            <person name="Sutton G.G."/>
            <person name="Nierman W.C."/>
            <person name="Fouts D.E."/>
        </authorList>
    </citation>
    <scope>NUCLEOTIDE SEQUENCE [LARGE SCALE GENOMIC DNA]</scope>
    <source>
        <strain evidence="1">L 60</strain>
    </source>
</reference>
<accession>V6I7Y9</accession>
<dbReference type="AlphaFoldDB" id="V6I7Y9"/>
<protein>
    <submittedName>
        <fullName evidence="1">Uncharacterized protein</fullName>
    </submittedName>
</protein>
<gene>
    <name evidence="1" type="ORF">LEP1GSC062_1190</name>
</gene>